<feature type="domain" description="AMP-dependent synthetase/ligase" evidence="4">
    <location>
        <begin position="34"/>
        <end position="449"/>
    </location>
</feature>
<evidence type="ECO:0000256" key="2">
    <source>
        <dbReference type="ARBA" id="ARBA00022832"/>
    </source>
</evidence>
<dbReference type="PANTHER" id="PTHR43272:SF32">
    <property type="entry name" value="AMP-DEPENDENT SYNTHETASE_LIGASE DOMAIN-CONTAINING PROTEIN"/>
    <property type="match status" value="1"/>
</dbReference>
<dbReference type="InterPro" id="IPR042099">
    <property type="entry name" value="ANL_N_sf"/>
</dbReference>
<sequence>MTGSQIYTAAAIPPAAHLPDIDTYDTFPKLLRYNAAHIGDRPSMREKNFGIWKTWSWKQVKDEIFKFAAGMQALGVQRGDRIAIVGDNCPRLYWTICMAQCLGAVPVPVYQDSVAEEIHYPLSHSEARFAVVEDQEQVDKLLSIKDRLPHLEAIVYDESRGVRDYPQPFLHHYDAVVAKGAEILDAHPHQIDQEIDKGSADDPSIIPYTSGTTGNPKGVLLSFRNVMRAAYNGARFEGLKATDESLAYLPIAWIGDHIFSYGQAYVCGMCVACPESSDTVLTDLRELGPTYFFAPPRMFENILTTVMIRMEDAGTIKRGMFKYFMDHARKVGVRILDGAPVSLMDRIKYALGEILVYGPLKNVLGFSRVRIGYTAGEAIGPDIFAFYRSIGINLKQLYGSTEASVFVTIQPNGEIYDDTVGTPAPEVEIRIAESGEVLFRSPSVFMEYFKNPEATKDTKTPDGWVHTGDAGFIDDRGHLKIIDRAKDVGKLNNGTLFAPKYIENKLKFFPAIKEVVAFGHERDYCACFINIDLEAVGNWAERNNISYASYQELSAHPEVYKTIKSHVEQVNRDLAGEEMVAGSQIHRFLLLPKMLDADDGELTRTSKVRRSFIAEKYETMISALYDPAATTASIRSEITFEDGRKGMLEATVNITDTQTVPVQGQVAAAAE</sequence>
<keyword evidence="1 5" id="KW-0436">Ligase</keyword>
<protein>
    <submittedName>
        <fullName evidence="5">Long-chain fatty acid--CoA ligase</fullName>
    </submittedName>
</protein>
<dbReference type="RefSeq" id="WP_169626197.1">
    <property type="nucleotide sequence ID" value="NZ_JABBNT010000004.1"/>
</dbReference>
<name>A0A7Y0E229_9PROT</name>
<reference evidence="5 6" key="1">
    <citation type="submission" date="2020-04" db="EMBL/GenBank/DDBJ databases">
        <title>Rhodospirillaceae bacterium KN72 isolated from deep sea.</title>
        <authorList>
            <person name="Zhang D.-C."/>
        </authorList>
    </citation>
    <scope>NUCLEOTIDE SEQUENCE [LARGE SCALE GENOMIC DNA]</scope>
    <source>
        <strain evidence="5 6">KN72</strain>
    </source>
</reference>
<keyword evidence="3" id="KW-0443">Lipid metabolism</keyword>
<accession>A0A7Y0E229</accession>
<dbReference type="PANTHER" id="PTHR43272">
    <property type="entry name" value="LONG-CHAIN-FATTY-ACID--COA LIGASE"/>
    <property type="match status" value="1"/>
</dbReference>
<evidence type="ECO:0000313" key="5">
    <source>
        <dbReference type="EMBL" id="NMM45820.1"/>
    </source>
</evidence>
<dbReference type="EMBL" id="JABBNT010000004">
    <property type="protein sequence ID" value="NMM45820.1"/>
    <property type="molecule type" value="Genomic_DNA"/>
</dbReference>
<gene>
    <name evidence="5" type="ORF">HH303_15090</name>
</gene>
<dbReference type="Proteomes" id="UP000539372">
    <property type="component" value="Unassembled WGS sequence"/>
</dbReference>
<comment type="caution">
    <text evidence="5">The sequence shown here is derived from an EMBL/GenBank/DDBJ whole genome shotgun (WGS) entry which is preliminary data.</text>
</comment>
<dbReference type="InterPro" id="IPR020845">
    <property type="entry name" value="AMP-binding_CS"/>
</dbReference>
<dbReference type="PROSITE" id="PS00455">
    <property type="entry name" value="AMP_BINDING"/>
    <property type="match status" value="1"/>
</dbReference>
<evidence type="ECO:0000256" key="3">
    <source>
        <dbReference type="ARBA" id="ARBA00023098"/>
    </source>
</evidence>
<organism evidence="5 6">
    <name type="scientific">Pacificispira spongiicola</name>
    <dbReference type="NCBI Taxonomy" id="2729598"/>
    <lineage>
        <taxon>Bacteria</taxon>
        <taxon>Pseudomonadati</taxon>
        <taxon>Pseudomonadota</taxon>
        <taxon>Alphaproteobacteria</taxon>
        <taxon>Rhodospirillales</taxon>
        <taxon>Rhodospirillaceae</taxon>
        <taxon>Pacificispira</taxon>
    </lineage>
</organism>
<dbReference type="Pfam" id="PF00501">
    <property type="entry name" value="AMP-binding"/>
    <property type="match status" value="1"/>
</dbReference>
<dbReference type="GO" id="GO:0016020">
    <property type="term" value="C:membrane"/>
    <property type="evidence" value="ECO:0007669"/>
    <property type="project" value="TreeGrafter"/>
</dbReference>
<dbReference type="SUPFAM" id="SSF56801">
    <property type="entry name" value="Acetyl-CoA synthetase-like"/>
    <property type="match status" value="1"/>
</dbReference>
<dbReference type="Gene3D" id="3.40.50.12780">
    <property type="entry name" value="N-terminal domain of ligase-like"/>
    <property type="match status" value="1"/>
</dbReference>
<proteinExistence type="predicted"/>
<dbReference type="AlphaFoldDB" id="A0A7Y0E229"/>
<dbReference type="Pfam" id="PF23562">
    <property type="entry name" value="AMP-binding_C_3"/>
    <property type="match status" value="1"/>
</dbReference>
<evidence type="ECO:0000313" key="6">
    <source>
        <dbReference type="Proteomes" id="UP000539372"/>
    </source>
</evidence>
<evidence type="ECO:0000259" key="4">
    <source>
        <dbReference type="Pfam" id="PF00501"/>
    </source>
</evidence>
<dbReference type="InterPro" id="IPR000873">
    <property type="entry name" value="AMP-dep_synth/lig_dom"/>
</dbReference>
<keyword evidence="2" id="KW-0276">Fatty acid metabolism</keyword>
<dbReference type="GO" id="GO:0004467">
    <property type="term" value="F:long-chain fatty acid-CoA ligase activity"/>
    <property type="evidence" value="ECO:0007669"/>
    <property type="project" value="TreeGrafter"/>
</dbReference>
<keyword evidence="6" id="KW-1185">Reference proteome</keyword>
<evidence type="ECO:0000256" key="1">
    <source>
        <dbReference type="ARBA" id="ARBA00022598"/>
    </source>
</evidence>